<organism evidence="2 3">
    <name type="scientific">Mycetomoellerius zeteki</name>
    <dbReference type="NCBI Taxonomy" id="64791"/>
    <lineage>
        <taxon>Eukaryota</taxon>
        <taxon>Metazoa</taxon>
        <taxon>Ecdysozoa</taxon>
        <taxon>Arthropoda</taxon>
        <taxon>Hexapoda</taxon>
        <taxon>Insecta</taxon>
        <taxon>Pterygota</taxon>
        <taxon>Neoptera</taxon>
        <taxon>Endopterygota</taxon>
        <taxon>Hymenoptera</taxon>
        <taxon>Apocrita</taxon>
        <taxon>Aculeata</taxon>
        <taxon>Formicoidea</taxon>
        <taxon>Formicidae</taxon>
        <taxon>Myrmicinae</taxon>
        <taxon>Mycetomoellerius</taxon>
    </lineage>
</organism>
<feature type="region of interest" description="Disordered" evidence="1">
    <location>
        <begin position="1"/>
        <end position="22"/>
    </location>
</feature>
<feature type="region of interest" description="Disordered" evidence="1">
    <location>
        <begin position="168"/>
        <end position="187"/>
    </location>
</feature>
<evidence type="ECO:0000313" key="3">
    <source>
        <dbReference type="Proteomes" id="UP000075809"/>
    </source>
</evidence>
<evidence type="ECO:0000256" key="1">
    <source>
        <dbReference type="SAM" id="MobiDB-lite"/>
    </source>
</evidence>
<reference evidence="2 3" key="1">
    <citation type="submission" date="2015-09" db="EMBL/GenBank/DDBJ databases">
        <title>Trachymyrmex zeteki WGS genome.</title>
        <authorList>
            <person name="Nygaard S."/>
            <person name="Hu H."/>
            <person name="Boomsma J."/>
            <person name="Zhang G."/>
        </authorList>
    </citation>
    <scope>NUCLEOTIDE SEQUENCE [LARGE SCALE GENOMIC DNA]</scope>
    <source>
        <strain evidence="2">Tzet28-1</strain>
        <tissue evidence="2">Whole body</tissue>
    </source>
</reference>
<dbReference type="EMBL" id="KQ982566">
    <property type="protein sequence ID" value="KYQ54718.1"/>
    <property type="molecule type" value="Genomic_DNA"/>
</dbReference>
<sequence>MNVAWRGTRRPERGSTGVETSSRMGVVTGDAVGRMRCHRNSIIDLRRGWTMGPSKTSSVSPRPPSEALKSIAAIFPRATELSHSIRDHSTYPPFRCIAIVQSYMMQRGCVGGSAVWPCAISEMQVSGKRLMRATCEYGPLFRAIKQFLRTHGIMFLLFSIGPDIEQGRRKMRKRERRSDKRKTKGKKEQRGKVFEWLRRFTRDGLELTLKLRHWLPHPIGSTYSERDISSCQFSCLYYCCHSYDARGRRACYVGENCGGCNRGGSTGG</sequence>
<gene>
    <name evidence="2" type="ORF">ALC60_06320</name>
</gene>
<keyword evidence="3" id="KW-1185">Reference proteome</keyword>
<accession>A0A151X3C6</accession>
<evidence type="ECO:0000313" key="2">
    <source>
        <dbReference type="EMBL" id="KYQ54718.1"/>
    </source>
</evidence>
<proteinExistence type="predicted"/>
<name>A0A151X3C6_9HYME</name>
<dbReference type="AlphaFoldDB" id="A0A151X3C6"/>
<protein>
    <submittedName>
        <fullName evidence="2">Uncharacterized protein</fullName>
    </submittedName>
</protein>
<feature type="compositionally biased region" description="Basic residues" evidence="1">
    <location>
        <begin position="169"/>
        <end position="185"/>
    </location>
</feature>
<dbReference type="Proteomes" id="UP000075809">
    <property type="component" value="Unassembled WGS sequence"/>
</dbReference>